<keyword evidence="5" id="KW-1003">Cell membrane</keyword>
<dbReference type="InterPro" id="IPR003593">
    <property type="entry name" value="AAA+_ATPase"/>
</dbReference>
<evidence type="ECO:0000256" key="2">
    <source>
        <dbReference type="ARBA" id="ARBA00005417"/>
    </source>
</evidence>
<keyword evidence="4" id="KW-0813">Transport</keyword>
<evidence type="ECO:0000256" key="1">
    <source>
        <dbReference type="ARBA" id="ARBA00002579"/>
    </source>
</evidence>
<sequence>MSQAHPLQSSPPHIVFDHLGKHYPGAPAAALQEVSFTVARAELFGIIGRSGAGKSTLLRTINMLERPSAGQVRVDGVDVGTLDEDGLVALRRRIGMIFQHFNLLSAKTVFENVALPLRVAGVPRAEIVPRVMALLELVGLADKAQVYPATLSGGQKQRVGIARALVHRPEILLCDEATSALDPETTESILALLRDINRTLGLTVVLITHDMAVIRQACDRVLVLDQGRAVELGTVWQVFAEPQAAATLALLRPLRLELPVPAGGEFSNAIHCAHAANASYASARANIEIQAYVPANG</sequence>
<keyword evidence="6" id="KW-0997">Cell inner membrane</keyword>
<dbReference type="AlphaFoldDB" id="H1SBD1"/>
<keyword evidence="10" id="KW-0029">Amino-acid transport</keyword>
<dbReference type="PATRIC" id="fig|1127483.3.peg.5471"/>
<dbReference type="SUPFAM" id="SSF52540">
    <property type="entry name" value="P-loop containing nucleoside triphosphate hydrolases"/>
    <property type="match status" value="1"/>
</dbReference>
<dbReference type="Proteomes" id="UP000005808">
    <property type="component" value="Unassembled WGS sequence"/>
</dbReference>
<evidence type="ECO:0000256" key="5">
    <source>
        <dbReference type="ARBA" id="ARBA00022475"/>
    </source>
</evidence>
<gene>
    <name evidence="13" type="ORF">OR16_27422</name>
</gene>
<evidence type="ECO:0000256" key="7">
    <source>
        <dbReference type="ARBA" id="ARBA00022741"/>
    </source>
</evidence>
<proteinExistence type="inferred from homology"/>
<accession>H1SBD1</accession>
<dbReference type="PROSITE" id="PS50893">
    <property type="entry name" value="ABC_TRANSPORTER_2"/>
    <property type="match status" value="1"/>
</dbReference>
<dbReference type="PROSITE" id="PS00211">
    <property type="entry name" value="ABC_TRANSPORTER_1"/>
    <property type="match status" value="1"/>
</dbReference>
<dbReference type="OrthoDB" id="9802264at2"/>
<name>H1SBD1_9BURK</name>
<keyword evidence="9" id="KW-1278">Translocase</keyword>
<reference evidence="13 14" key="1">
    <citation type="journal article" date="2012" name="J. Bacteriol.">
        <title>De Novo Genome Project of Cupriavidus basilensis OR16.</title>
        <authorList>
            <person name="Cserhati M."/>
            <person name="Kriszt B."/>
            <person name="Szoboszlay S."/>
            <person name="Toth A."/>
            <person name="Szabo I."/>
            <person name="Tancsics A."/>
            <person name="Nagy I."/>
            <person name="Horvath B."/>
            <person name="Nagy I."/>
            <person name="Kukolya J."/>
        </authorList>
    </citation>
    <scope>NUCLEOTIDE SEQUENCE [LARGE SCALE GENOMIC DNA]</scope>
    <source>
        <strain evidence="13 14">OR16</strain>
    </source>
</reference>
<dbReference type="FunFam" id="3.40.50.300:FF:000056">
    <property type="entry name" value="Cell division ATP-binding protein FtsE"/>
    <property type="match status" value="1"/>
</dbReference>
<dbReference type="InterPro" id="IPR017871">
    <property type="entry name" value="ABC_transporter-like_CS"/>
</dbReference>
<evidence type="ECO:0000259" key="12">
    <source>
        <dbReference type="PROSITE" id="PS50893"/>
    </source>
</evidence>
<dbReference type="RefSeq" id="WP_006161023.1">
    <property type="nucleotide sequence ID" value="NZ_AHJE01000071.1"/>
</dbReference>
<dbReference type="PANTHER" id="PTHR43166">
    <property type="entry name" value="AMINO ACID IMPORT ATP-BINDING PROTEIN"/>
    <property type="match status" value="1"/>
</dbReference>
<comment type="caution">
    <text evidence="13">The sequence shown here is derived from an EMBL/GenBank/DDBJ whole genome shotgun (WGS) entry which is preliminary data.</text>
</comment>
<dbReference type="GO" id="GO:0016887">
    <property type="term" value="F:ATP hydrolysis activity"/>
    <property type="evidence" value="ECO:0007669"/>
    <property type="project" value="InterPro"/>
</dbReference>
<dbReference type="SMART" id="SM00382">
    <property type="entry name" value="AAA"/>
    <property type="match status" value="1"/>
</dbReference>
<dbReference type="GO" id="GO:0006865">
    <property type="term" value="P:amino acid transport"/>
    <property type="evidence" value="ECO:0007669"/>
    <property type="project" value="UniProtKB-KW"/>
</dbReference>
<feature type="domain" description="ABC transporter" evidence="12">
    <location>
        <begin position="14"/>
        <end position="251"/>
    </location>
</feature>
<keyword evidence="8" id="KW-0067">ATP-binding</keyword>
<protein>
    <recommendedName>
        <fullName evidence="3">Cell division ATP-binding protein FtsE</fullName>
    </recommendedName>
</protein>
<keyword evidence="11" id="KW-0472">Membrane</keyword>
<evidence type="ECO:0000256" key="6">
    <source>
        <dbReference type="ARBA" id="ARBA00022519"/>
    </source>
</evidence>
<evidence type="ECO:0000256" key="11">
    <source>
        <dbReference type="ARBA" id="ARBA00023136"/>
    </source>
</evidence>
<organism evidence="13 14">
    <name type="scientific">Cupriavidus basilensis OR16</name>
    <dbReference type="NCBI Taxonomy" id="1127483"/>
    <lineage>
        <taxon>Bacteria</taxon>
        <taxon>Pseudomonadati</taxon>
        <taxon>Pseudomonadota</taxon>
        <taxon>Betaproteobacteria</taxon>
        <taxon>Burkholderiales</taxon>
        <taxon>Burkholderiaceae</taxon>
        <taxon>Cupriavidus</taxon>
    </lineage>
</organism>
<dbReference type="EMBL" id="AHJE01000071">
    <property type="protein sequence ID" value="EHP40202.1"/>
    <property type="molecule type" value="Genomic_DNA"/>
</dbReference>
<evidence type="ECO:0000256" key="4">
    <source>
        <dbReference type="ARBA" id="ARBA00022448"/>
    </source>
</evidence>
<dbReference type="InterPro" id="IPR050086">
    <property type="entry name" value="MetN_ABC_transporter-like"/>
</dbReference>
<evidence type="ECO:0000313" key="13">
    <source>
        <dbReference type="EMBL" id="EHP40202.1"/>
    </source>
</evidence>
<evidence type="ECO:0000256" key="8">
    <source>
        <dbReference type="ARBA" id="ARBA00022840"/>
    </source>
</evidence>
<keyword evidence="7" id="KW-0547">Nucleotide-binding</keyword>
<dbReference type="InterPro" id="IPR027417">
    <property type="entry name" value="P-loop_NTPase"/>
</dbReference>
<dbReference type="CDD" id="cd03258">
    <property type="entry name" value="ABC_MetN_methionine_transporter"/>
    <property type="match status" value="1"/>
</dbReference>
<evidence type="ECO:0000256" key="3">
    <source>
        <dbReference type="ARBA" id="ARBA00020019"/>
    </source>
</evidence>
<comment type="function">
    <text evidence="1">Part of the ABC transporter FtsEX involved in cellular division. Important for assembly or stability of the septal ring.</text>
</comment>
<dbReference type="GO" id="GO:0005886">
    <property type="term" value="C:plasma membrane"/>
    <property type="evidence" value="ECO:0007669"/>
    <property type="project" value="UniProtKB-ARBA"/>
</dbReference>
<dbReference type="Gene3D" id="3.40.50.300">
    <property type="entry name" value="P-loop containing nucleotide triphosphate hydrolases"/>
    <property type="match status" value="1"/>
</dbReference>
<dbReference type="PANTHER" id="PTHR43166:SF30">
    <property type="entry name" value="METHIONINE IMPORT ATP-BINDING PROTEIN METN"/>
    <property type="match status" value="1"/>
</dbReference>
<evidence type="ECO:0000256" key="9">
    <source>
        <dbReference type="ARBA" id="ARBA00022967"/>
    </source>
</evidence>
<evidence type="ECO:0000313" key="14">
    <source>
        <dbReference type="Proteomes" id="UP000005808"/>
    </source>
</evidence>
<dbReference type="Pfam" id="PF00005">
    <property type="entry name" value="ABC_tran"/>
    <property type="match status" value="1"/>
</dbReference>
<dbReference type="InterPro" id="IPR003439">
    <property type="entry name" value="ABC_transporter-like_ATP-bd"/>
</dbReference>
<dbReference type="GO" id="GO:0005524">
    <property type="term" value="F:ATP binding"/>
    <property type="evidence" value="ECO:0007669"/>
    <property type="project" value="UniProtKB-KW"/>
</dbReference>
<dbReference type="InterPro" id="IPR041701">
    <property type="entry name" value="MetN_ABC"/>
</dbReference>
<evidence type="ECO:0000256" key="10">
    <source>
        <dbReference type="ARBA" id="ARBA00022970"/>
    </source>
</evidence>
<comment type="similarity">
    <text evidence="2">Belongs to the ABC transporter superfamily.</text>
</comment>